<dbReference type="PANTHER" id="PTHR13070:SF0">
    <property type="entry name" value="TRNA-SPLICING ENDONUCLEASE SUBUNIT SEN34"/>
    <property type="match status" value="1"/>
</dbReference>
<name>A0A915A9J1_PARUN</name>
<evidence type="ECO:0000313" key="3">
    <source>
        <dbReference type="Proteomes" id="UP000887569"/>
    </source>
</evidence>
<sequence>MSMDVDESSSLSDISNKSGNSLLSPPALVEFPSSAMMPPIDIEISNDRFVVYRIEHAQTLLEECRIVGEVVGVCPDKPMDPLHNGPPYMFMPEQVSVLLEYGKFFLFVCGINAILDAQTLLEECRIVGEVVGVCPDKPMDPLHNGPPYMFMPEQVSVLLEYGKFFLFVCFCI</sequence>
<evidence type="ECO:0000256" key="1">
    <source>
        <dbReference type="ARBA" id="ARBA00023239"/>
    </source>
</evidence>
<reference evidence="4" key="1">
    <citation type="submission" date="2022-11" db="UniProtKB">
        <authorList>
            <consortium name="WormBaseParasite"/>
        </authorList>
    </citation>
    <scope>IDENTIFICATION</scope>
</reference>
<dbReference type="InterPro" id="IPR059049">
    <property type="entry name" value="TSEN34_N"/>
</dbReference>
<keyword evidence="3" id="KW-1185">Reference proteome</keyword>
<keyword evidence="1" id="KW-0456">Lyase</keyword>
<proteinExistence type="predicted"/>
<dbReference type="Pfam" id="PF26577">
    <property type="entry name" value="TSEN34_N"/>
    <property type="match status" value="2"/>
</dbReference>
<dbReference type="WBParaSite" id="PgR002_g228_t02">
    <property type="protein sequence ID" value="PgR002_g228_t02"/>
    <property type="gene ID" value="PgR002_g228"/>
</dbReference>
<organism evidence="3 4">
    <name type="scientific">Parascaris univalens</name>
    <name type="common">Nematode worm</name>
    <dbReference type="NCBI Taxonomy" id="6257"/>
    <lineage>
        <taxon>Eukaryota</taxon>
        <taxon>Metazoa</taxon>
        <taxon>Ecdysozoa</taxon>
        <taxon>Nematoda</taxon>
        <taxon>Chromadorea</taxon>
        <taxon>Rhabditida</taxon>
        <taxon>Spirurina</taxon>
        <taxon>Ascaridomorpha</taxon>
        <taxon>Ascaridoidea</taxon>
        <taxon>Ascarididae</taxon>
        <taxon>Parascaris</taxon>
    </lineage>
</organism>
<dbReference type="PANTHER" id="PTHR13070">
    <property type="entry name" value="TRNA-SPLICING ENDONUCLEASE SUBUNIT SEN34-RELATED"/>
    <property type="match status" value="1"/>
</dbReference>
<protein>
    <recommendedName>
        <fullName evidence="2">TSEN34 N-terminal domain-containing protein</fullName>
    </recommendedName>
</protein>
<evidence type="ECO:0000259" key="2">
    <source>
        <dbReference type="Pfam" id="PF26577"/>
    </source>
</evidence>
<dbReference type="AlphaFoldDB" id="A0A915A9J1"/>
<dbReference type="GO" id="GO:0000379">
    <property type="term" value="P:tRNA-type intron splice site recognition and cleavage"/>
    <property type="evidence" value="ECO:0007669"/>
    <property type="project" value="TreeGrafter"/>
</dbReference>
<feature type="domain" description="TSEN34 N-terminal" evidence="2">
    <location>
        <begin position="116"/>
        <end position="164"/>
    </location>
</feature>
<dbReference type="GO" id="GO:0000213">
    <property type="term" value="F:tRNA-intron lyase activity"/>
    <property type="evidence" value="ECO:0007669"/>
    <property type="project" value="TreeGrafter"/>
</dbReference>
<evidence type="ECO:0000313" key="4">
    <source>
        <dbReference type="WBParaSite" id="PgR002_g228_t02"/>
    </source>
</evidence>
<accession>A0A915A9J1</accession>
<dbReference type="Proteomes" id="UP000887569">
    <property type="component" value="Unplaced"/>
</dbReference>
<feature type="domain" description="TSEN34 N-terminal" evidence="2">
    <location>
        <begin position="40"/>
        <end position="104"/>
    </location>
</feature>